<dbReference type="SUPFAM" id="SSF103473">
    <property type="entry name" value="MFS general substrate transporter"/>
    <property type="match status" value="1"/>
</dbReference>
<dbReference type="PANTHER" id="PTHR23507:SF1">
    <property type="entry name" value="FI18259P1-RELATED"/>
    <property type="match status" value="1"/>
</dbReference>
<evidence type="ECO:0000256" key="4">
    <source>
        <dbReference type="ARBA" id="ARBA00023136"/>
    </source>
</evidence>
<feature type="transmembrane region" description="Helical" evidence="6">
    <location>
        <begin position="250"/>
        <end position="272"/>
    </location>
</feature>
<dbReference type="Proteomes" id="UP001283361">
    <property type="component" value="Unassembled WGS sequence"/>
</dbReference>
<evidence type="ECO:0000256" key="5">
    <source>
        <dbReference type="SAM" id="MobiDB-lite"/>
    </source>
</evidence>
<feature type="transmembrane region" description="Helical" evidence="6">
    <location>
        <begin position="213"/>
        <end position="238"/>
    </location>
</feature>
<accession>A0AAE0ZMJ3</accession>
<keyword evidence="4 6" id="KW-0472">Membrane</keyword>
<dbReference type="GO" id="GO:0022857">
    <property type="term" value="F:transmembrane transporter activity"/>
    <property type="evidence" value="ECO:0007669"/>
    <property type="project" value="TreeGrafter"/>
</dbReference>
<evidence type="ECO:0000256" key="3">
    <source>
        <dbReference type="ARBA" id="ARBA00022989"/>
    </source>
</evidence>
<name>A0AAE0ZMJ3_9GAST</name>
<protein>
    <recommendedName>
        <fullName evidence="9">Solute carrier family 46 member 3</fullName>
    </recommendedName>
</protein>
<dbReference type="Gene3D" id="1.20.1250.20">
    <property type="entry name" value="MFS general substrate transporter like domains"/>
    <property type="match status" value="1"/>
</dbReference>
<dbReference type="EMBL" id="JAWDGP010003655">
    <property type="protein sequence ID" value="KAK3772193.1"/>
    <property type="molecule type" value="Genomic_DNA"/>
</dbReference>
<organism evidence="7 8">
    <name type="scientific">Elysia crispata</name>
    <name type="common">lettuce slug</name>
    <dbReference type="NCBI Taxonomy" id="231223"/>
    <lineage>
        <taxon>Eukaryota</taxon>
        <taxon>Metazoa</taxon>
        <taxon>Spiralia</taxon>
        <taxon>Lophotrochozoa</taxon>
        <taxon>Mollusca</taxon>
        <taxon>Gastropoda</taxon>
        <taxon>Heterobranchia</taxon>
        <taxon>Euthyneura</taxon>
        <taxon>Panpulmonata</taxon>
        <taxon>Sacoglossa</taxon>
        <taxon>Placobranchoidea</taxon>
        <taxon>Plakobranchidae</taxon>
        <taxon>Elysia</taxon>
    </lineage>
</organism>
<keyword evidence="2 6" id="KW-0812">Transmembrane</keyword>
<feature type="transmembrane region" description="Helical" evidence="6">
    <location>
        <begin position="433"/>
        <end position="452"/>
    </location>
</feature>
<reference evidence="7" key="1">
    <citation type="journal article" date="2023" name="G3 (Bethesda)">
        <title>A reference genome for the long-term kleptoplast-retaining sea slug Elysia crispata morphotype clarki.</title>
        <authorList>
            <person name="Eastman K.E."/>
            <person name="Pendleton A.L."/>
            <person name="Shaikh M.A."/>
            <person name="Suttiyut T."/>
            <person name="Ogas R."/>
            <person name="Tomko P."/>
            <person name="Gavelis G."/>
            <person name="Widhalm J.R."/>
            <person name="Wisecaver J.H."/>
        </authorList>
    </citation>
    <scope>NUCLEOTIDE SEQUENCE</scope>
    <source>
        <strain evidence="7">ECLA1</strain>
    </source>
</reference>
<evidence type="ECO:0008006" key="9">
    <source>
        <dbReference type="Google" id="ProtNLM"/>
    </source>
</evidence>
<dbReference type="PANTHER" id="PTHR23507">
    <property type="entry name" value="ZGC:174356"/>
    <property type="match status" value="1"/>
</dbReference>
<feature type="transmembrane region" description="Helical" evidence="6">
    <location>
        <begin position="157"/>
        <end position="175"/>
    </location>
</feature>
<evidence type="ECO:0000256" key="6">
    <source>
        <dbReference type="SAM" id="Phobius"/>
    </source>
</evidence>
<evidence type="ECO:0000313" key="7">
    <source>
        <dbReference type="EMBL" id="KAK3772193.1"/>
    </source>
</evidence>
<gene>
    <name evidence="7" type="ORF">RRG08_035233</name>
</gene>
<feature type="transmembrane region" description="Helical" evidence="6">
    <location>
        <begin position="187"/>
        <end position="207"/>
    </location>
</feature>
<feature type="transmembrane region" description="Helical" evidence="6">
    <location>
        <begin position="365"/>
        <end position="383"/>
    </location>
</feature>
<dbReference type="InterPro" id="IPR036259">
    <property type="entry name" value="MFS_trans_sf"/>
</dbReference>
<evidence type="ECO:0000313" key="8">
    <source>
        <dbReference type="Proteomes" id="UP001283361"/>
    </source>
</evidence>
<evidence type="ECO:0000256" key="2">
    <source>
        <dbReference type="ARBA" id="ARBA00022692"/>
    </source>
</evidence>
<feature type="compositionally biased region" description="Basic and acidic residues" evidence="5">
    <location>
        <begin position="1"/>
        <end position="10"/>
    </location>
</feature>
<evidence type="ECO:0000256" key="1">
    <source>
        <dbReference type="ARBA" id="ARBA00004141"/>
    </source>
</evidence>
<feature type="transmembrane region" description="Helical" evidence="6">
    <location>
        <begin position="278"/>
        <end position="300"/>
    </location>
</feature>
<proteinExistence type="predicted"/>
<feature type="transmembrane region" description="Helical" evidence="6">
    <location>
        <begin position="524"/>
        <end position="546"/>
    </location>
</feature>
<feature type="transmembrane region" description="Helical" evidence="6">
    <location>
        <begin position="84"/>
        <end position="108"/>
    </location>
</feature>
<dbReference type="AlphaFoldDB" id="A0AAE0ZMJ3"/>
<keyword evidence="3 6" id="KW-1133">Transmembrane helix</keyword>
<feature type="transmembrane region" description="Helical" evidence="6">
    <location>
        <begin position="403"/>
        <end position="421"/>
    </location>
</feature>
<comment type="caution">
    <text evidence="7">The sequence shown here is derived from an EMBL/GenBank/DDBJ whole genome shotgun (WGS) entry which is preliminary data.</text>
</comment>
<comment type="subcellular location">
    <subcellularLocation>
        <location evidence="1">Membrane</location>
        <topology evidence="1">Multi-pass membrane protein</topology>
    </subcellularLocation>
</comment>
<feature type="region of interest" description="Disordered" evidence="5">
    <location>
        <begin position="1"/>
        <end position="73"/>
    </location>
</feature>
<dbReference type="GO" id="GO:0016020">
    <property type="term" value="C:membrane"/>
    <property type="evidence" value="ECO:0007669"/>
    <property type="project" value="UniProtKB-SubCell"/>
</dbReference>
<sequence>MAMPLDEKKPLLNNRPSFRGEGGVTSGYYRTDRSDPPRQLSCAAEATVSSDNGTMDREEMGGGRDVNSNSPARQFGTESRLAKVVLIAVTISYFLGYIPSMVIMNPFIYDRIAEEYNHEVNTSSQMPCVKHMNDSTGNTSGIEIQIEIERRVSTLELYLHLTTYVTAIIPILLLGPISDTYGRKIGFILPILGTLIKQIVYIIVVALRLPVSLLYLAHAIEACGGSFAAMLSAIFSVTSDVTQVGQGRSGWIAVMEALQTLAAASGQIYTAQWMRHGYLHPLICALCMCCVALVMTIFLLPETHSTASTGDSSHASNQEDDTGQCWRILRTCWNTVKESVAVYYKDGDANQGRDGQQRILCKRRLCLAIFILTVAVNFSRTGVEALFQLKYPLCWAATQVYTFSGVRIFLSWLAILVTLGLMQKLFKMADRHVAIVGIVSSILSNAALSLAVNDAMVYEAAVVGYMTRSIIPMLRSVLSSVVDHAHQGAMYAGLSCIESLGASVFSTAANRIYYASLSYWAGEIFVVFACIMIIALVLQIISNVLFANDQNRVCVEARQADGNIQHNS</sequence>
<keyword evidence="8" id="KW-1185">Reference proteome</keyword>